<sequence length="48" mass="4908">SEDSDGGGGSVCSGGDDCDCGEGSVHGKKKKKPFKIGGIALQQQQKQR</sequence>
<protein>
    <submittedName>
        <fullName evidence="2">Uncharacterized protein</fullName>
    </submittedName>
</protein>
<reference evidence="2 3" key="1">
    <citation type="journal article" date="2014" name="Am. J. Bot.">
        <title>Genome assembly and annotation for red clover (Trifolium pratense; Fabaceae).</title>
        <authorList>
            <person name="Istvanek J."/>
            <person name="Jaros M."/>
            <person name="Krenek A."/>
            <person name="Repkova J."/>
        </authorList>
    </citation>
    <scope>NUCLEOTIDE SEQUENCE [LARGE SCALE GENOMIC DNA]</scope>
    <source>
        <strain evidence="3">cv. Tatra</strain>
        <tissue evidence="2">Young leaves</tissue>
    </source>
</reference>
<dbReference type="AlphaFoldDB" id="A0A2K3M5L5"/>
<proteinExistence type="predicted"/>
<dbReference type="EMBL" id="ASHM01050265">
    <property type="protein sequence ID" value="PNX86070.1"/>
    <property type="molecule type" value="Genomic_DNA"/>
</dbReference>
<evidence type="ECO:0000313" key="2">
    <source>
        <dbReference type="EMBL" id="PNX86070.1"/>
    </source>
</evidence>
<name>A0A2K3M5L5_TRIPR</name>
<comment type="caution">
    <text evidence="2">The sequence shown here is derived from an EMBL/GenBank/DDBJ whole genome shotgun (WGS) entry which is preliminary data.</text>
</comment>
<feature type="non-terminal residue" evidence="2">
    <location>
        <position position="1"/>
    </location>
</feature>
<reference evidence="2 3" key="2">
    <citation type="journal article" date="2017" name="Front. Plant Sci.">
        <title>Gene Classification and Mining of Molecular Markers Useful in Red Clover (Trifolium pratense) Breeding.</title>
        <authorList>
            <person name="Istvanek J."/>
            <person name="Dluhosova J."/>
            <person name="Dluhos P."/>
            <person name="Patkova L."/>
            <person name="Nedelnik J."/>
            <person name="Repkova J."/>
        </authorList>
    </citation>
    <scope>NUCLEOTIDE SEQUENCE [LARGE SCALE GENOMIC DNA]</scope>
    <source>
        <strain evidence="3">cv. Tatra</strain>
        <tissue evidence="2">Young leaves</tissue>
    </source>
</reference>
<organism evidence="2 3">
    <name type="scientific">Trifolium pratense</name>
    <name type="common">Red clover</name>
    <dbReference type="NCBI Taxonomy" id="57577"/>
    <lineage>
        <taxon>Eukaryota</taxon>
        <taxon>Viridiplantae</taxon>
        <taxon>Streptophyta</taxon>
        <taxon>Embryophyta</taxon>
        <taxon>Tracheophyta</taxon>
        <taxon>Spermatophyta</taxon>
        <taxon>Magnoliopsida</taxon>
        <taxon>eudicotyledons</taxon>
        <taxon>Gunneridae</taxon>
        <taxon>Pentapetalae</taxon>
        <taxon>rosids</taxon>
        <taxon>fabids</taxon>
        <taxon>Fabales</taxon>
        <taxon>Fabaceae</taxon>
        <taxon>Papilionoideae</taxon>
        <taxon>50 kb inversion clade</taxon>
        <taxon>NPAAA clade</taxon>
        <taxon>Hologalegina</taxon>
        <taxon>IRL clade</taxon>
        <taxon>Trifolieae</taxon>
        <taxon>Trifolium</taxon>
    </lineage>
</organism>
<feature type="region of interest" description="Disordered" evidence="1">
    <location>
        <begin position="1"/>
        <end position="48"/>
    </location>
</feature>
<feature type="compositionally biased region" description="Gly residues" evidence="1">
    <location>
        <begin position="1"/>
        <end position="12"/>
    </location>
</feature>
<gene>
    <name evidence="2" type="ORF">L195_g042146</name>
</gene>
<evidence type="ECO:0000256" key="1">
    <source>
        <dbReference type="SAM" id="MobiDB-lite"/>
    </source>
</evidence>
<accession>A0A2K3M5L5</accession>
<dbReference type="Proteomes" id="UP000236291">
    <property type="component" value="Unassembled WGS sequence"/>
</dbReference>
<evidence type="ECO:0000313" key="3">
    <source>
        <dbReference type="Proteomes" id="UP000236291"/>
    </source>
</evidence>